<organism evidence="3 4">
    <name type="scientific">Paracoccus benzoatiresistens</name>
    <dbReference type="NCBI Taxonomy" id="2997341"/>
    <lineage>
        <taxon>Bacteria</taxon>
        <taxon>Pseudomonadati</taxon>
        <taxon>Pseudomonadota</taxon>
        <taxon>Alphaproteobacteria</taxon>
        <taxon>Rhodobacterales</taxon>
        <taxon>Paracoccaceae</taxon>
        <taxon>Paracoccus</taxon>
    </lineage>
</organism>
<protein>
    <recommendedName>
        <fullName evidence="5">Bacteriophage tail tape measure N-terminal domain-containing protein</fullName>
    </recommendedName>
</protein>
<keyword evidence="2" id="KW-1133">Transmembrane helix</keyword>
<proteinExistence type="predicted"/>
<gene>
    <name evidence="3" type="ORF">OU682_20055</name>
</gene>
<name>A0ABT4JC25_9RHOB</name>
<dbReference type="Proteomes" id="UP001149822">
    <property type="component" value="Unassembled WGS sequence"/>
</dbReference>
<comment type="caution">
    <text evidence="3">The sequence shown here is derived from an EMBL/GenBank/DDBJ whole genome shotgun (WGS) entry which is preliminary data.</text>
</comment>
<feature type="coiled-coil region" evidence="1">
    <location>
        <begin position="637"/>
        <end position="664"/>
    </location>
</feature>
<dbReference type="RefSeq" id="WP_268943990.1">
    <property type="nucleotide sequence ID" value="NZ_JAPTYD010000056.1"/>
</dbReference>
<accession>A0ABT4JC25</accession>
<keyword evidence="2" id="KW-0812">Transmembrane</keyword>
<evidence type="ECO:0008006" key="5">
    <source>
        <dbReference type="Google" id="ProtNLM"/>
    </source>
</evidence>
<evidence type="ECO:0000256" key="1">
    <source>
        <dbReference type="SAM" id="Coils"/>
    </source>
</evidence>
<keyword evidence="1" id="KW-0175">Coiled coil</keyword>
<feature type="coiled-coil region" evidence="1">
    <location>
        <begin position="1682"/>
        <end position="1709"/>
    </location>
</feature>
<feature type="transmembrane region" description="Helical" evidence="2">
    <location>
        <begin position="282"/>
        <end position="304"/>
    </location>
</feature>
<evidence type="ECO:0000256" key="2">
    <source>
        <dbReference type="SAM" id="Phobius"/>
    </source>
</evidence>
<feature type="transmembrane region" description="Helical" evidence="2">
    <location>
        <begin position="832"/>
        <end position="856"/>
    </location>
</feature>
<keyword evidence="2" id="KW-0472">Membrane</keyword>
<keyword evidence="4" id="KW-1185">Reference proteome</keyword>
<dbReference type="EMBL" id="JAPTYD010000056">
    <property type="protein sequence ID" value="MCZ0963893.1"/>
    <property type="molecule type" value="Genomic_DNA"/>
</dbReference>
<sequence>MTDFARLVMTVDAAGMVPGEQALDQLARTGARVEGSLRLNTKGIEKSMASLGNVMGGLGGTMKLLEAALTRSMGAAAREAQNSARSFDDLRRSIDPAYAMSQRFADVQAELAAMVSAGTAKQTEANAVLEIARSRYLGVETAAEAAEQAQREQAAAVANATSNYQALRASLDPVYASSKRYEAAQEALTAAVKQGVISQTEMNRVVSMAERQYLAPVAPLKGVTVAAQAATDGSTRMGSAMVNAGFQVQDFAVQVASGQSAMMAFAQQFPQLMGVMGFSGTLAIAGAAIGTLAAVGMAVAPMFFDIGKGATSAQDAVDKVTDAFGAYQAAVDGATMSMVEAYAKFGENAQAARELYAITADLARIKFAQDYAASIGTITKPLNDLRGDLKLVDIAMRDAGAASADYENAVFALNQNFGMTVPQARALVAQMDALGKAKGVDAQSEAAGRLTRTVTEMLNSGVKLPPVFASIGQSAGDMAIQGLQFSSAMETSEREAAAVAATASGIPPIISDAAAEAIRLAQNLGLAMAQLTSVVAGIQTAQRTAQNIARINLETVGNPVERAGQIAEYKMLEESGTAAYAAIRSGSYGALTETKRLTEQVGEGARVTQTLEIQAAEADRAYAKLTANAAKAGKAGKKGANDAAKEAERLAKALDKSAEKWRDTLDPVNKYRREMAELAKLTGRLSKDEMAEAQRRLNVELADSLPLVGEFVDTMTEGLLNGFSGTLSDLGRMFKKWLADMIATAWKNRIVVGRGVSGGGMADAAGAAAGVPGMGGLGGAGGVLGGLGTGAAALGGAFLSGAGGFASAISAGGLGGAATYAQFMLGGATTSLAGFASALGAVALPLAAVVGVFSFFKKKTKELDAGLRVTVDGMDLLVETFRKTETRRFWGLSKKTRTSYGQADQETQDAISKAVGTLQDGILDAAKVLGFGAETFAAFSHVMQVSTKGMSEEEALAAVQEAIAGLGDDFAGMVPGLDRLRKDGEGASDALLRLSQSLVGVNGIMDTLGHEFRAAGLSGADAASKIAEAFGGLDAMASATQRFYEAMYSEEERLATTTRQTRKALADLGLAMPATRNEYRAMVAALDLTTKKGRETYAALIGMADAFDLILPQIGSLTAELAALQGAVQTGLEGAIEAAETAAQANARAAADWYKAAGSIRGYIDRLRSTASALFSPQQALRYNRGQYNATLLRAMAGDLTATQSIGGVADRYLASVLDTAKTREEAALAQARVLSDLGLLQGVADIEGARHDVIAGLLGQQVDLLKETRDFLANGGVLTEAMIEELSGKLGGLDEAIKAAELINYQYLKEKLAVTVDVIADADIPEHLKTLLANAVDGVEGFVDFIARSDLPADMKWLALAKSSEHAKTIKFLAEKEGLTPAFAALALKSGSRYQLNVTSALENGSALNLPQLRKLLAGTASGKLTLGGSFQFDPSKGFATWYETASKTAIANPMAALKGAMGTLQGALAKLQGAIEAEAKRAANEAARQKAHNQAVGRLSGVASKLASDGSGGYMATAAQVQAMAKAAGISTKGKTAQQLAREVAGFSTSDGIDQISVIGNLRNYLWQSFKKADGQVAVDAADYLRLYPDVANDPDVKSGKVSPQQHFERFGRNELLSGGRNFNPQAFDWSSIGLSIPGFASGGSHLGGLRIVGENGPELEATGPSRIFSNSQTRDLLGNREVVAELKALRAEMAELRAHARRTADSAVQTAKTLKRVDAVGVKIDPDQNKVTA</sequence>
<reference evidence="3" key="1">
    <citation type="submission" date="2022-12" db="EMBL/GenBank/DDBJ databases">
        <title>Paracoccus sp. EF6 isolated from a lake water.</title>
        <authorList>
            <person name="Liu H."/>
        </authorList>
    </citation>
    <scope>NUCLEOTIDE SEQUENCE</scope>
    <source>
        <strain evidence="3">EF6</strain>
    </source>
</reference>
<evidence type="ECO:0000313" key="4">
    <source>
        <dbReference type="Proteomes" id="UP001149822"/>
    </source>
</evidence>
<evidence type="ECO:0000313" key="3">
    <source>
        <dbReference type="EMBL" id="MCZ0963893.1"/>
    </source>
</evidence>